<dbReference type="Gene3D" id="3.40.50.720">
    <property type="entry name" value="NAD(P)-binding Rossmann-like Domain"/>
    <property type="match status" value="1"/>
</dbReference>
<dbReference type="FunFam" id="1.10.1040.10:FF:000004">
    <property type="entry name" value="Glycerol-3-phosphate dehydrogenase [NAD(+)]"/>
    <property type="match status" value="1"/>
</dbReference>
<dbReference type="InterPro" id="IPR013328">
    <property type="entry name" value="6PGD_dom2"/>
</dbReference>
<dbReference type="GO" id="GO:0141152">
    <property type="term" value="F:glycerol-3-phosphate dehydrogenase (NAD+) activity"/>
    <property type="evidence" value="ECO:0007669"/>
    <property type="project" value="UniProtKB-UniRule"/>
</dbReference>
<dbReference type="PANTHER" id="PTHR11728:SF8">
    <property type="entry name" value="GLYCEROL-3-PHOSPHATE DEHYDROGENASE [NAD(+)]-RELATED"/>
    <property type="match status" value="1"/>
</dbReference>
<evidence type="ECO:0000256" key="9">
    <source>
        <dbReference type="RuleBase" id="RU361243"/>
    </source>
</evidence>
<feature type="domain" description="Glycerol-3-phosphate dehydrogenase NAD-dependent N-terminal" evidence="10">
    <location>
        <begin position="14"/>
        <end position="171"/>
    </location>
</feature>
<evidence type="ECO:0000256" key="1">
    <source>
        <dbReference type="ARBA" id="ARBA00011009"/>
    </source>
</evidence>
<accession>A0AAD9KTJ7</accession>
<dbReference type="AlphaFoldDB" id="A0AAD9KTJ7"/>
<dbReference type="InterPro" id="IPR006109">
    <property type="entry name" value="G3P_DH_NAD-dep_C"/>
</dbReference>
<name>A0AAD9KTJ7_RIDPI</name>
<comment type="caution">
    <text evidence="12">The sequence shown here is derived from an EMBL/GenBank/DDBJ whole genome shotgun (WGS) entry which is preliminary data.</text>
</comment>
<comment type="catalytic activity">
    <reaction evidence="4 9">
        <text>sn-glycerol 3-phosphate + NAD(+) = dihydroxyacetone phosphate + NADH + H(+)</text>
        <dbReference type="Rhea" id="RHEA:11092"/>
        <dbReference type="ChEBI" id="CHEBI:15378"/>
        <dbReference type="ChEBI" id="CHEBI:57540"/>
        <dbReference type="ChEBI" id="CHEBI:57597"/>
        <dbReference type="ChEBI" id="CHEBI:57642"/>
        <dbReference type="ChEBI" id="CHEBI:57945"/>
        <dbReference type="EC" id="1.1.1.8"/>
    </reaction>
</comment>
<keyword evidence="13" id="KW-1185">Reference proteome</keyword>
<reference evidence="12" key="1">
    <citation type="journal article" date="2023" name="Mol. Biol. Evol.">
        <title>Third-Generation Sequencing Reveals the Adaptive Role of the Epigenome in Three Deep-Sea Polychaetes.</title>
        <authorList>
            <person name="Perez M."/>
            <person name="Aroh O."/>
            <person name="Sun Y."/>
            <person name="Lan Y."/>
            <person name="Juniper S.K."/>
            <person name="Young C.R."/>
            <person name="Angers B."/>
            <person name="Qian P.Y."/>
        </authorList>
    </citation>
    <scope>NUCLEOTIDE SEQUENCE</scope>
    <source>
        <strain evidence="12">R07B-5</strain>
    </source>
</reference>
<dbReference type="GO" id="GO:0051287">
    <property type="term" value="F:NAD binding"/>
    <property type="evidence" value="ECO:0007669"/>
    <property type="project" value="UniProtKB-UniRule"/>
</dbReference>
<dbReference type="InterPro" id="IPR036291">
    <property type="entry name" value="NAD(P)-bd_dom_sf"/>
</dbReference>
<keyword evidence="2 8" id="KW-0560">Oxidoreductase</keyword>
<dbReference type="SUPFAM" id="SSF48179">
    <property type="entry name" value="6-phosphogluconate dehydrogenase C-terminal domain-like"/>
    <property type="match status" value="2"/>
</dbReference>
<evidence type="ECO:0000313" key="12">
    <source>
        <dbReference type="EMBL" id="KAK2177226.1"/>
    </source>
</evidence>
<dbReference type="GO" id="GO:0042803">
    <property type="term" value="F:protein homodimerization activity"/>
    <property type="evidence" value="ECO:0007669"/>
    <property type="project" value="InterPro"/>
</dbReference>
<dbReference type="NCBIfam" id="TIGR03376">
    <property type="entry name" value="glycerol3P_DH"/>
    <property type="match status" value="1"/>
</dbReference>
<evidence type="ECO:0000256" key="4">
    <source>
        <dbReference type="ARBA" id="ARBA00048683"/>
    </source>
</evidence>
<evidence type="ECO:0000256" key="2">
    <source>
        <dbReference type="ARBA" id="ARBA00023002"/>
    </source>
</evidence>
<evidence type="ECO:0000256" key="5">
    <source>
        <dbReference type="PIRSR" id="PIRSR000114-1"/>
    </source>
</evidence>
<feature type="domain" description="Glycerol-3-phosphate dehydrogenase NAD-dependent C-terminal" evidence="11">
    <location>
        <begin position="262"/>
        <end position="372"/>
    </location>
</feature>
<feature type="binding site" evidence="6">
    <location>
        <begin position="325"/>
        <end position="326"/>
    </location>
    <ligand>
        <name>substrate</name>
    </ligand>
</feature>
<dbReference type="FunFam" id="3.40.50.720:FF:000365">
    <property type="entry name" value="Glycerol-3-phosphate dehydrogenase [NAD(+)]"/>
    <property type="match status" value="1"/>
</dbReference>
<feature type="binding site" evidence="7">
    <location>
        <position position="96"/>
    </location>
    <ligand>
        <name>NAD(+)</name>
        <dbReference type="ChEBI" id="CHEBI:57540"/>
    </ligand>
</feature>
<evidence type="ECO:0000256" key="3">
    <source>
        <dbReference type="ARBA" id="ARBA00023027"/>
    </source>
</evidence>
<dbReference type="PRINTS" id="PR00077">
    <property type="entry name" value="GPDHDRGNASE"/>
</dbReference>
<dbReference type="EMBL" id="JAODUO010000612">
    <property type="protein sequence ID" value="KAK2177226.1"/>
    <property type="molecule type" value="Genomic_DNA"/>
</dbReference>
<dbReference type="EC" id="1.1.1.8" evidence="9"/>
<dbReference type="InterPro" id="IPR011128">
    <property type="entry name" value="G3P_DH_NAD-dep_N"/>
</dbReference>
<evidence type="ECO:0000256" key="6">
    <source>
        <dbReference type="PIRSR" id="PIRSR000114-2"/>
    </source>
</evidence>
<dbReference type="Gene3D" id="1.10.1040.10">
    <property type="entry name" value="N-(1-d-carboxylethyl)-l-norvaline Dehydrogenase, domain 2"/>
    <property type="match status" value="2"/>
</dbReference>
<dbReference type="Proteomes" id="UP001209878">
    <property type="component" value="Unassembled WGS sequence"/>
</dbReference>
<evidence type="ECO:0000256" key="7">
    <source>
        <dbReference type="PIRSR" id="PIRSR000114-3"/>
    </source>
</evidence>
<dbReference type="InterPro" id="IPR006168">
    <property type="entry name" value="G3P_DH_NAD-dep"/>
</dbReference>
<dbReference type="PIRSF" id="PIRSF000114">
    <property type="entry name" value="Glycerol-3-P_dh"/>
    <property type="match status" value="1"/>
</dbReference>
<sequence length="374" mass="41020">MPLSLDPTSMASKGSVIAKIVGNNVLEKTAYVQRIPMYVYEETVNGKKLTEIINTQHENIKYLPGTRLPDNIVAVSDVVAAARGADILIFVVPHQFVKSICRQLKGAIKPDAMAISLIKGLDVSEQGLNLISNVIHKLLDIDCAVLMGANIAPEVARENYCEATIGCSDLEHGKILKDLFQTSYFRITVVDDVQTVEMCGALKTILFVASLIADGMEMIANTKAAIVRLGFIEIVHFTQHFFPPLTLPVWFVTSFDTTTRVNIVALGAGFIDGLQFGDNTKAAVIRLGLMEMVKFADDNFKNSHIETFLESCGVADLVTTCYCGRNKRIAEAFVNSGKTIKQLETEMLNGQKLQGPPTAAEVYTILKQNKMENK</sequence>
<dbReference type="Pfam" id="PF07479">
    <property type="entry name" value="NAD_Gly3P_dh_C"/>
    <property type="match status" value="2"/>
</dbReference>
<dbReference type="GO" id="GO:0046168">
    <property type="term" value="P:glycerol-3-phosphate catabolic process"/>
    <property type="evidence" value="ECO:0007669"/>
    <property type="project" value="UniProtKB-UniRule"/>
</dbReference>
<evidence type="ECO:0000259" key="11">
    <source>
        <dbReference type="Pfam" id="PF07479"/>
    </source>
</evidence>
<dbReference type="InterPro" id="IPR008927">
    <property type="entry name" value="6-PGluconate_DH-like_C_sf"/>
</dbReference>
<dbReference type="Pfam" id="PF01210">
    <property type="entry name" value="NAD_Gly3P_dh_N"/>
    <property type="match status" value="1"/>
</dbReference>
<protein>
    <recommendedName>
        <fullName evidence="9">Glycerol-3-phosphate dehydrogenase [NAD(+)]</fullName>
        <ecNumber evidence="9">1.1.1.8</ecNumber>
    </recommendedName>
</protein>
<proteinExistence type="inferred from homology"/>
<dbReference type="GO" id="GO:0005829">
    <property type="term" value="C:cytosol"/>
    <property type="evidence" value="ECO:0007669"/>
    <property type="project" value="TreeGrafter"/>
</dbReference>
<evidence type="ECO:0000313" key="13">
    <source>
        <dbReference type="Proteomes" id="UP001209878"/>
    </source>
</evidence>
<evidence type="ECO:0000259" key="10">
    <source>
        <dbReference type="Pfam" id="PF01210"/>
    </source>
</evidence>
<feature type="binding site" evidence="7">
    <location>
        <position position="325"/>
    </location>
    <ligand>
        <name>NAD(+)</name>
        <dbReference type="ChEBI" id="CHEBI:57540"/>
    </ligand>
</feature>
<dbReference type="PANTHER" id="PTHR11728">
    <property type="entry name" value="GLYCEROL-3-PHOSPHATE DEHYDROGENASE"/>
    <property type="match status" value="1"/>
</dbReference>
<feature type="domain" description="Glycerol-3-phosphate dehydrogenase NAD-dependent C-terminal" evidence="11">
    <location>
        <begin position="192"/>
        <end position="246"/>
    </location>
</feature>
<gene>
    <name evidence="12" type="ORF">NP493_612g01066</name>
</gene>
<feature type="binding site" evidence="6">
    <location>
        <position position="119"/>
    </location>
    <ligand>
        <name>substrate</name>
    </ligand>
</feature>
<evidence type="ECO:0000256" key="8">
    <source>
        <dbReference type="RuleBase" id="RU000437"/>
    </source>
</evidence>
<feature type="active site" description="Proton acceptor" evidence="5">
    <location>
        <position position="203"/>
    </location>
</feature>
<feature type="binding site" evidence="7">
    <location>
        <position position="152"/>
    </location>
    <ligand>
        <name>NAD(+)</name>
        <dbReference type="ChEBI" id="CHEBI:57540"/>
    </ligand>
</feature>
<feature type="binding site" evidence="7">
    <location>
        <position position="352"/>
    </location>
    <ligand>
        <name>NAD(+)</name>
        <dbReference type="ChEBI" id="CHEBI:57540"/>
    </ligand>
</feature>
<dbReference type="SUPFAM" id="SSF51735">
    <property type="entry name" value="NAD(P)-binding Rossmann-fold domains"/>
    <property type="match status" value="1"/>
</dbReference>
<feature type="binding site" evidence="7">
    <location>
        <position position="354"/>
    </location>
    <ligand>
        <name>NAD(+)</name>
        <dbReference type="ChEBI" id="CHEBI:57540"/>
    </ligand>
</feature>
<keyword evidence="3 7" id="KW-0520">NAD</keyword>
<dbReference type="InterPro" id="IPR017751">
    <property type="entry name" value="G3P_DH_NAD-dep_euk"/>
</dbReference>
<organism evidence="12 13">
    <name type="scientific">Ridgeia piscesae</name>
    <name type="common">Tubeworm</name>
    <dbReference type="NCBI Taxonomy" id="27915"/>
    <lineage>
        <taxon>Eukaryota</taxon>
        <taxon>Metazoa</taxon>
        <taxon>Spiralia</taxon>
        <taxon>Lophotrochozoa</taxon>
        <taxon>Annelida</taxon>
        <taxon>Polychaeta</taxon>
        <taxon>Sedentaria</taxon>
        <taxon>Canalipalpata</taxon>
        <taxon>Sabellida</taxon>
        <taxon>Siboglinidae</taxon>
        <taxon>Ridgeia</taxon>
    </lineage>
</organism>
<dbReference type="GO" id="GO:0005975">
    <property type="term" value="P:carbohydrate metabolic process"/>
    <property type="evidence" value="ECO:0007669"/>
    <property type="project" value="InterPro"/>
</dbReference>
<comment type="similarity">
    <text evidence="1 8">Belongs to the NAD-dependent glycerol-3-phosphate dehydrogenase family.</text>
</comment>